<dbReference type="Gene3D" id="2.30.110.10">
    <property type="entry name" value="Electron Transport, Fmn-binding Protein, Chain A"/>
    <property type="match status" value="1"/>
</dbReference>
<dbReference type="Proteomes" id="UP000307173">
    <property type="component" value="Unassembled WGS sequence"/>
</dbReference>
<dbReference type="EMBL" id="SELW01000208">
    <property type="protein sequence ID" value="TID30080.1"/>
    <property type="molecule type" value="Genomic_DNA"/>
</dbReference>
<dbReference type="OrthoDB" id="2101473at2759"/>
<dbReference type="PIRSF" id="PIRSF010372">
    <property type="entry name" value="PaiB"/>
    <property type="match status" value="1"/>
</dbReference>
<evidence type="ECO:0000313" key="1">
    <source>
        <dbReference type="EMBL" id="TID30080.1"/>
    </source>
</evidence>
<dbReference type="PANTHER" id="PTHR35802:SF1">
    <property type="entry name" value="PROTEASE SYNTHASE AND SPORULATION PROTEIN PAI 2"/>
    <property type="match status" value="1"/>
</dbReference>
<dbReference type="InterPro" id="IPR007396">
    <property type="entry name" value="TR_PAI2-type"/>
</dbReference>
<keyword evidence="2" id="KW-1185">Reference proteome</keyword>
<gene>
    <name evidence="1" type="ORF">CANINC_001366</name>
</gene>
<organism evidence="1 2">
    <name type="scientific">Pichia inconspicua</name>
    <dbReference type="NCBI Taxonomy" id="52247"/>
    <lineage>
        <taxon>Eukaryota</taxon>
        <taxon>Fungi</taxon>
        <taxon>Dikarya</taxon>
        <taxon>Ascomycota</taxon>
        <taxon>Saccharomycotina</taxon>
        <taxon>Pichiomycetes</taxon>
        <taxon>Pichiales</taxon>
        <taxon>Pichiaceae</taxon>
        <taxon>Pichia</taxon>
    </lineage>
</organism>
<proteinExistence type="predicted"/>
<dbReference type="SUPFAM" id="SSF50475">
    <property type="entry name" value="FMN-binding split barrel"/>
    <property type="match status" value="1"/>
</dbReference>
<name>A0A4V4NFZ7_9ASCO</name>
<comment type="caution">
    <text evidence="1">The sequence shown here is derived from an EMBL/GenBank/DDBJ whole genome shotgun (WGS) entry which is preliminary data.</text>
</comment>
<sequence>MYIPDIYLEQDWSLQEDLIKKYPLATVVTNGKEGLIANHIPFVLRTDSESGKKYLHAHLAKVNHQIPSLKESTEVLVIFQTDDSYISPSYYPTKQETHKVVPTWDFGAIHIYGKPRIIDDKTWVRSQLDALTEQQEKELTQWTVDEAPERYVELIQKSICGLEIEIERTECKMKFEQKMKEQDIKGTICGLAKDGKQKVSDFVAKCNHFA</sequence>
<dbReference type="Pfam" id="PF04299">
    <property type="entry name" value="FMN_bind_2"/>
    <property type="match status" value="1"/>
</dbReference>
<evidence type="ECO:0000313" key="2">
    <source>
        <dbReference type="Proteomes" id="UP000307173"/>
    </source>
</evidence>
<evidence type="ECO:0008006" key="3">
    <source>
        <dbReference type="Google" id="ProtNLM"/>
    </source>
</evidence>
<dbReference type="InterPro" id="IPR012349">
    <property type="entry name" value="Split_barrel_FMN-bd"/>
</dbReference>
<dbReference type="AlphaFoldDB" id="A0A4V4NFZ7"/>
<protein>
    <recommendedName>
        <fullName evidence="3">Transcriptional regulator</fullName>
    </recommendedName>
</protein>
<accession>A0A4V4NFZ7</accession>
<reference evidence="1 2" key="1">
    <citation type="journal article" date="2019" name="Front. Genet.">
        <title>Whole-Genome Sequencing of the Opportunistic Yeast Pathogen Candida inconspicua Uncovers Its Hybrid Origin.</title>
        <authorList>
            <person name="Mixao V."/>
            <person name="Hansen A.P."/>
            <person name="Saus E."/>
            <person name="Boekhout T."/>
            <person name="Lass-Florl C."/>
            <person name="Gabaldon T."/>
        </authorList>
    </citation>
    <scope>NUCLEOTIDE SEQUENCE [LARGE SCALE GENOMIC DNA]</scope>
    <source>
        <strain evidence="1 2">CBS 180</strain>
    </source>
</reference>
<dbReference type="PANTHER" id="PTHR35802">
    <property type="entry name" value="PROTEASE SYNTHASE AND SPORULATION PROTEIN PAI 2"/>
    <property type="match status" value="1"/>
</dbReference>